<dbReference type="Proteomes" id="UP000199611">
    <property type="component" value="Unassembled WGS sequence"/>
</dbReference>
<evidence type="ECO:0000259" key="1">
    <source>
        <dbReference type="Pfam" id="PF01814"/>
    </source>
</evidence>
<dbReference type="EMBL" id="FOUU01000002">
    <property type="protein sequence ID" value="SFM58853.1"/>
    <property type="molecule type" value="Genomic_DNA"/>
</dbReference>
<evidence type="ECO:0000313" key="3">
    <source>
        <dbReference type="Proteomes" id="UP000199611"/>
    </source>
</evidence>
<proteinExistence type="predicted"/>
<reference evidence="3" key="1">
    <citation type="submission" date="2016-10" db="EMBL/GenBank/DDBJ databases">
        <authorList>
            <person name="Varghese N."/>
            <person name="Submissions S."/>
        </authorList>
    </citation>
    <scope>NUCLEOTIDE SEQUENCE [LARGE SCALE GENOMIC DNA]</scope>
    <source>
        <strain evidence="3">DSM 9990</strain>
    </source>
</reference>
<dbReference type="Pfam" id="PF01814">
    <property type="entry name" value="Hemerythrin"/>
    <property type="match status" value="1"/>
</dbReference>
<dbReference type="PANTHER" id="PTHR39966">
    <property type="entry name" value="BLL2471 PROTEIN-RELATED"/>
    <property type="match status" value="1"/>
</dbReference>
<dbReference type="RefSeq" id="WP_093393557.1">
    <property type="nucleotide sequence ID" value="NZ_FOUU01000002.1"/>
</dbReference>
<dbReference type="Gene3D" id="1.20.120.520">
    <property type="entry name" value="nmb1532 protein domain like"/>
    <property type="match status" value="1"/>
</dbReference>
<keyword evidence="3" id="KW-1185">Reference proteome</keyword>
<gene>
    <name evidence="2" type="ORF">SAMN05660836_00721</name>
</gene>
<accession>A0A1I4S3N2</accession>
<protein>
    <submittedName>
        <fullName evidence="2">Hemerythrin-like domain-containing protein</fullName>
    </submittedName>
</protein>
<feature type="domain" description="Hemerythrin-like" evidence="1">
    <location>
        <begin position="22"/>
        <end position="154"/>
    </location>
</feature>
<dbReference type="InterPro" id="IPR012312">
    <property type="entry name" value="Hemerythrin-like"/>
</dbReference>
<dbReference type="AlphaFoldDB" id="A0A1I4S3N2"/>
<dbReference type="OrthoDB" id="9769774at2"/>
<dbReference type="STRING" id="39841.SAMN05660836_00721"/>
<name>A0A1I4S3N2_9BACT</name>
<organism evidence="2 3">
    <name type="scientific">Thermodesulforhabdus norvegica</name>
    <dbReference type="NCBI Taxonomy" id="39841"/>
    <lineage>
        <taxon>Bacteria</taxon>
        <taxon>Pseudomonadati</taxon>
        <taxon>Thermodesulfobacteriota</taxon>
        <taxon>Syntrophobacteria</taxon>
        <taxon>Syntrophobacterales</taxon>
        <taxon>Thermodesulforhabdaceae</taxon>
        <taxon>Thermodesulforhabdus</taxon>
    </lineage>
</organism>
<evidence type="ECO:0000313" key="2">
    <source>
        <dbReference type="EMBL" id="SFM58853.1"/>
    </source>
</evidence>
<dbReference type="GO" id="GO:0005886">
    <property type="term" value="C:plasma membrane"/>
    <property type="evidence" value="ECO:0007669"/>
    <property type="project" value="TreeGrafter"/>
</dbReference>
<sequence length="202" mass="23320">MSRRMYRVGGIAMFSREKQKALDILEREHQVILGMLSVLDRICSTGRPIDDEFLEDMEKIIAFFKEFADRCHHGKEGALLFPALEVHGTEEVKLAVKELSDQHVKGRKLVAQMKNALEEMKKGNQAALEGFCKSAKEYGDFLRGHIAAEDEDLFLTARSLLPDLEQDRLVREFERVEHEEIGQGVHERLHRVAHEMSEKYRD</sequence>
<dbReference type="CDD" id="cd12108">
    <property type="entry name" value="Hr-like"/>
    <property type="match status" value="1"/>
</dbReference>
<dbReference type="PANTHER" id="PTHR39966:SF1">
    <property type="entry name" value="HEMERYTHRIN-LIKE DOMAIN-CONTAINING PROTEIN"/>
    <property type="match status" value="1"/>
</dbReference>